<dbReference type="InterPro" id="IPR006799">
    <property type="entry name" value="AMH_N"/>
</dbReference>
<dbReference type="PANTHER" id="PTHR38827">
    <property type="entry name" value="T. BRUCEI SPP.-SPECIFIC PROTEIN-RELATED"/>
    <property type="match status" value="1"/>
</dbReference>
<feature type="domain" description="Anti-Mullerian hormone N-terminal" evidence="1">
    <location>
        <begin position="44"/>
        <end position="89"/>
    </location>
</feature>
<dbReference type="PANTHER" id="PTHR38827:SF2">
    <property type="match status" value="1"/>
</dbReference>
<proteinExistence type="predicted"/>
<protein>
    <recommendedName>
        <fullName evidence="1">Anti-Mullerian hormone N-terminal domain-containing protein</fullName>
    </recommendedName>
</protein>
<reference evidence="2 3" key="1">
    <citation type="submission" date="2021-02" db="EMBL/GenBank/DDBJ databases">
        <title>Leishmania (Mundinia) enrietti genome sequencing and assembly.</title>
        <authorList>
            <person name="Almutairi H."/>
            <person name="Gatherer D."/>
        </authorList>
    </citation>
    <scope>NUCLEOTIDE SEQUENCE [LARGE SCALE GENOMIC DNA]</scope>
    <source>
        <strain evidence="2">CUR178</strain>
    </source>
</reference>
<keyword evidence="3" id="KW-1185">Reference proteome</keyword>
<dbReference type="OrthoDB" id="271302at2759"/>
<gene>
    <name evidence="2" type="ORF">CUR178_04000</name>
</gene>
<dbReference type="GO" id="GO:0008406">
    <property type="term" value="P:gonad development"/>
    <property type="evidence" value="ECO:0007669"/>
    <property type="project" value="InterPro"/>
</dbReference>
<dbReference type="Proteomes" id="UP000674179">
    <property type="component" value="Chromosome 26"/>
</dbReference>
<name>A0A836GQ67_LEIEN</name>
<evidence type="ECO:0000313" key="2">
    <source>
        <dbReference type="EMBL" id="KAG5476814.1"/>
    </source>
</evidence>
<comment type="caution">
    <text evidence="2">The sequence shown here is derived from an EMBL/GenBank/DDBJ whole genome shotgun (WGS) entry which is preliminary data.</text>
</comment>
<dbReference type="Pfam" id="PF04709">
    <property type="entry name" value="AMH_N"/>
    <property type="match status" value="1"/>
</dbReference>
<dbReference type="EMBL" id="JAFHKP010000026">
    <property type="protein sequence ID" value="KAG5476814.1"/>
    <property type="molecule type" value="Genomic_DNA"/>
</dbReference>
<dbReference type="RefSeq" id="XP_067692280.1">
    <property type="nucleotide sequence ID" value="XM_067835714.1"/>
</dbReference>
<organism evidence="2 3">
    <name type="scientific">Leishmania enriettii</name>
    <dbReference type="NCBI Taxonomy" id="5663"/>
    <lineage>
        <taxon>Eukaryota</taxon>
        <taxon>Discoba</taxon>
        <taxon>Euglenozoa</taxon>
        <taxon>Kinetoplastea</taxon>
        <taxon>Metakinetoplastina</taxon>
        <taxon>Trypanosomatida</taxon>
        <taxon>Trypanosomatidae</taxon>
        <taxon>Leishmaniinae</taxon>
        <taxon>Leishmania</taxon>
    </lineage>
</organism>
<dbReference type="GeneID" id="94171224"/>
<dbReference type="GO" id="GO:0008083">
    <property type="term" value="F:growth factor activity"/>
    <property type="evidence" value="ECO:0007669"/>
    <property type="project" value="InterPro"/>
</dbReference>
<evidence type="ECO:0000313" key="3">
    <source>
        <dbReference type="Proteomes" id="UP000674179"/>
    </source>
</evidence>
<accession>A0A836GQ67</accession>
<dbReference type="AlphaFoldDB" id="A0A836GQ67"/>
<dbReference type="KEGG" id="lenr:94171224"/>
<evidence type="ECO:0000259" key="1">
    <source>
        <dbReference type="Pfam" id="PF04709"/>
    </source>
</evidence>
<sequence>MFGRRVFGSAAIPRTMYARLHISSQAQAARMLPVLVPLTPSLSQSVGGMMNALTQGSLESMPTLEVGEQDPASLKALLESISPLQLGFSHLFELWGITRVTVMGNSIWGRLAAIPFGCCVCKYSV</sequence>